<dbReference type="GO" id="GO:0000145">
    <property type="term" value="C:exocyst"/>
    <property type="evidence" value="ECO:0007669"/>
    <property type="project" value="TreeGrafter"/>
</dbReference>
<keyword evidence="2" id="KW-0813">Transport</keyword>
<dbReference type="InterPro" id="IPR007225">
    <property type="entry name" value="EXOC6/Sec15"/>
</dbReference>
<dbReference type="InterPro" id="IPR042044">
    <property type="entry name" value="EXOC6PINT-1/Sec15/Tip20_C_dom2"/>
</dbReference>
<dbReference type="GO" id="GO:0006886">
    <property type="term" value="P:intracellular protein transport"/>
    <property type="evidence" value="ECO:0007669"/>
    <property type="project" value="InterPro"/>
</dbReference>
<evidence type="ECO:0000256" key="3">
    <source>
        <dbReference type="ARBA" id="ARBA00022483"/>
    </source>
</evidence>
<dbReference type="EMBL" id="CAXHTB010000012">
    <property type="protein sequence ID" value="CAL0316813.1"/>
    <property type="molecule type" value="Genomic_DNA"/>
</dbReference>
<keyword evidence="4" id="KW-0175">Coiled coil</keyword>
<dbReference type="AlphaFoldDB" id="A0AAV1X5B0"/>
<dbReference type="Gene3D" id="1.10.357.30">
    <property type="entry name" value="Exocyst complex subunit Sec15 C-terminal domain, N-terminal subdomain"/>
    <property type="match status" value="1"/>
</dbReference>
<dbReference type="Pfam" id="PF04091">
    <property type="entry name" value="Sec15_C"/>
    <property type="match status" value="1"/>
</dbReference>
<organism evidence="6 7">
    <name type="scientific">Lupinus luteus</name>
    <name type="common">European yellow lupine</name>
    <dbReference type="NCBI Taxonomy" id="3873"/>
    <lineage>
        <taxon>Eukaryota</taxon>
        <taxon>Viridiplantae</taxon>
        <taxon>Streptophyta</taxon>
        <taxon>Embryophyta</taxon>
        <taxon>Tracheophyta</taxon>
        <taxon>Spermatophyta</taxon>
        <taxon>Magnoliopsida</taxon>
        <taxon>eudicotyledons</taxon>
        <taxon>Gunneridae</taxon>
        <taxon>Pentapetalae</taxon>
        <taxon>rosids</taxon>
        <taxon>fabids</taxon>
        <taxon>Fabales</taxon>
        <taxon>Fabaceae</taxon>
        <taxon>Papilionoideae</taxon>
        <taxon>50 kb inversion clade</taxon>
        <taxon>genistoids sensu lato</taxon>
        <taxon>core genistoids</taxon>
        <taxon>Genisteae</taxon>
        <taxon>Lupinus</taxon>
    </lineage>
</organism>
<feature type="domain" description="Exocyst complex subunit EXOC6/Sec15 C-terminal" evidence="5">
    <location>
        <begin position="62"/>
        <end position="374"/>
    </location>
</feature>
<evidence type="ECO:0000313" key="7">
    <source>
        <dbReference type="Proteomes" id="UP001497480"/>
    </source>
</evidence>
<dbReference type="GO" id="GO:0006893">
    <property type="term" value="P:Golgi to plasma membrane transport"/>
    <property type="evidence" value="ECO:0007669"/>
    <property type="project" value="TreeGrafter"/>
</dbReference>
<evidence type="ECO:0000256" key="4">
    <source>
        <dbReference type="ARBA" id="ARBA00023054"/>
    </source>
</evidence>
<dbReference type="FunFam" id="1.20.58.670:FF:000002">
    <property type="entry name" value="Exocyst complex component"/>
    <property type="match status" value="1"/>
</dbReference>
<gene>
    <name evidence="6" type="ORF">LLUT_LOCUS17873</name>
</gene>
<dbReference type="GO" id="GO:0090522">
    <property type="term" value="P:vesicle tethering involved in exocytosis"/>
    <property type="evidence" value="ECO:0007669"/>
    <property type="project" value="InterPro"/>
</dbReference>
<dbReference type="GO" id="GO:0016020">
    <property type="term" value="C:membrane"/>
    <property type="evidence" value="ECO:0007669"/>
    <property type="project" value="TreeGrafter"/>
</dbReference>
<sequence length="388" mass="44126">MWETVVGKMTSVLDVQFSHMNSATHLLMVKDYVTLLGSTLRQYGYEIGPLLDVLDNSHGDKKDTDYENVVLAFSLQTSDIMPAFLYVAPFSSMVPEVCRIVRSFIKVSVDYLSYIRTDYFDVVRKYLDKFLIEVVNETLLDTINSGNISVSQAMQIAANIVVLERACDFFIRHAAQQCHIAVRSVEKPQASLTAKVLLNTSSDVAYITLLSLVNNKIDEYMTLTESVNWTSEETKQNGNDYMNGMIFYLDSLMSTVQQILPLDAMYKVGTGALEHISNTFVAVFLSGSIKRFNANAIISINSDLKMLENFADDRFYSSGFGEIYKEGFKSCLTEARQLINLLSSSQPENFKNPVIREKNYYALYYKKVASICEKIQGFSRWYLWEPFE</sequence>
<dbReference type="Proteomes" id="UP001497480">
    <property type="component" value="Unassembled WGS sequence"/>
</dbReference>
<dbReference type="InterPro" id="IPR042045">
    <property type="entry name" value="EXOC6/Sec15_C_dom1"/>
</dbReference>
<dbReference type="Gene3D" id="1.20.58.670">
    <property type="entry name" value="Dsl1p vesicle tethering complex, Tip20p subunit, domain D"/>
    <property type="match status" value="1"/>
</dbReference>
<dbReference type="PANTHER" id="PTHR12702">
    <property type="entry name" value="SEC15"/>
    <property type="match status" value="1"/>
</dbReference>
<reference evidence="6 7" key="1">
    <citation type="submission" date="2024-03" db="EMBL/GenBank/DDBJ databases">
        <authorList>
            <person name="Martinez-Hernandez J."/>
        </authorList>
    </citation>
    <scope>NUCLEOTIDE SEQUENCE [LARGE SCALE GENOMIC DNA]</scope>
</reference>
<dbReference type="InterPro" id="IPR046361">
    <property type="entry name" value="EXOC6/Sec15_C"/>
</dbReference>
<evidence type="ECO:0000259" key="5">
    <source>
        <dbReference type="Pfam" id="PF04091"/>
    </source>
</evidence>
<evidence type="ECO:0000256" key="1">
    <source>
        <dbReference type="ARBA" id="ARBA00007944"/>
    </source>
</evidence>
<proteinExistence type="inferred from homology"/>
<accession>A0AAV1X5B0</accession>
<dbReference type="PANTHER" id="PTHR12702:SF0">
    <property type="entry name" value="EXOCYST COMPLEX COMPONENT 6"/>
    <property type="match status" value="1"/>
</dbReference>
<evidence type="ECO:0000313" key="6">
    <source>
        <dbReference type="EMBL" id="CAL0316813.1"/>
    </source>
</evidence>
<evidence type="ECO:0000256" key="2">
    <source>
        <dbReference type="ARBA" id="ARBA00022448"/>
    </source>
</evidence>
<protein>
    <recommendedName>
        <fullName evidence="5">Exocyst complex subunit EXOC6/Sec15 C-terminal domain-containing protein</fullName>
    </recommendedName>
</protein>
<keyword evidence="7" id="KW-1185">Reference proteome</keyword>
<comment type="similarity">
    <text evidence="1">Belongs to the SEC15 family.</text>
</comment>
<comment type="caution">
    <text evidence="6">The sequence shown here is derived from an EMBL/GenBank/DDBJ whole genome shotgun (WGS) entry which is preliminary data.</text>
</comment>
<keyword evidence="3" id="KW-0268">Exocytosis</keyword>
<name>A0AAV1X5B0_LUPLU</name>